<dbReference type="EMBL" id="CP021455">
    <property type="protein sequence ID" value="ARU05592.1"/>
    <property type="molecule type" value="Genomic_DNA"/>
</dbReference>
<dbReference type="OrthoDB" id="8737426at2"/>
<feature type="domain" description="DUF11" evidence="3">
    <location>
        <begin position="371"/>
        <end position="443"/>
    </location>
</feature>
<evidence type="ECO:0000256" key="1">
    <source>
        <dbReference type="SAM" id="Phobius"/>
    </source>
</evidence>
<organism evidence="4 5">
    <name type="scientific">Comamonas serinivorans</name>
    <dbReference type="NCBI Taxonomy" id="1082851"/>
    <lineage>
        <taxon>Bacteria</taxon>
        <taxon>Pseudomonadati</taxon>
        <taxon>Pseudomonadota</taxon>
        <taxon>Betaproteobacteria</taxon>
        <taxon>Burkholderiales</taxon>
        <taxon>Comamonadaceae</taxon>
        <taxon>Comamonas</taxon>
    </lineage>
</organism>
<dbReference type="KEGG" id="cser:CCO03_13670"/>
<reference evidence="4 5" key="1">
    <citation type="submission" date="2017-05" db="EMBL/GenBank/DDBJ databases">
        <authorList>
            <person name="Song R."/>
            <person name="Chenine A.L."/>
            <person name="Ruprecht R.M."/>
        </authorList>
    </citation>
    <scope>NUCLEOTIDE SEQUENCE [LARGE SCALE GENOMIC DNA]</scope>
    <source>
        <strain evidence="4 5">DSM 26136</strain>
    </source>
</reference>
<evidence type="ECO:0000259" key="3">
    <source>
        <dbReference type="Pfam" id="PF01345"/>
    </source>
</evidence>
<protein>
    <recommendedName>
        <fullName evidence="3">DUF11 domain-containing protein</fullName>
    </recommendedName>
</protein>
<keyword evidence="1" id="KW-0812">Transmembrane</keyword>
<accession>A0A1Y0EQR1</accession>
<evidence type="ECO:0000256" key="2">
    <source>
        <dbReference type="SAM" id="SignalP"/>
    </source>
</evidence>
<dbReference type="InterPro" id="IPR001434">
    <property type="entry name" value="OmcB-like_DUF11"/>
</dbReference>
<keyword evidence="1" id="KW-1133">Transmembrane helix</keyword>
<sequence length="716" mass="72996">MRWQTWWVGLAMGGLAQLAWAAPVQVAQVNQRGDFVLMGNTLGQSCTAGTPAPVVGTVSTAGACGSGIAANEIDVFWRAEDKGTAWANTSITPSQARSTAVLNLPAGATVTHAWLYWSATLRTAPVPGTVTATLEVPASGSSQVVAASNVATTSLGSNWYRARADVTQLVQAHGAGAYRVGNIPTRDVRNLNDSYAYAGWWMVVFYERPSDPLRNLTLFDGMDLVQYGSPANATISGFQVPNGPFSAKLGVVALEGDAAYIGDGLRVNGGQLFDAQNPVDNFFNGSRSYLGMPVSNAGDLPRLTGASRSLAGLDFDVVDITPRLSQGATTASVSATSTYDVYGLATFITSIDTYVPSFNTSTMTVTPQGGGTAVLPGDELAYAVSVSNTGEDGASNLVLRNALPAGVSYVPGSLQVGGAPLTDAAGDDAADYNAATRTLTVRLGAGANAVQGGTMAVGAPPLSVGYRVTVDPLCSGDVQIANQASLSATGTLSLLPVTMLTDGDAATAGSQTTDTAVSVRCLTLSTSGLGAGSIDVQPATELRAQGAGQWAVATGTPLQLQAVPVAPAVFGQWGGGVSGTVNPLSHVMAADLAADAFFQLTQTVDFPQPTPASRVFVANQTFDVDPATSSLGLPITYASQDPAVCSVSGTTVTMLAVGECVIVAAQAGDADHLPAQTTRSVQLTQAVALPVPASSVWGLLGLAGVLAGLAARRRRA</sequence>
<evidence type="ECO:0000313" key="4">
    <source>
        <dbReference type="EMBL" id="ARU05592.1"/>
    </source>
</evidence>
<dbReference type="Gene3D" id="2.60.40.740">
    <property type="match status" value="1"/>
</dbReference>
<dbReference type="NCBIfam" id="TIGR01451">
    <property type="entry name" value="B_ant_repeat"/>
    <property type="match status" value="1"/>
</dbReference>
<feature type="transmembrane region" description="Helical" evidence="1">
    <location>
        <begin position="687"/>
        <end position="711"/>
    </location>
</feature>
<dbReference type="AlphaFoldDB" id="A0A1Y0EQR1"/>
<keyword evidence="1" id="KW-0472">Membrane</keyword>
<keyword evidence="5" id="KW-1185">Reference proteome</keyword>
<proteinExistence type="predicted"/>
<feature type="chain" id="PRO_5012688453" description="DUF11 domain-containing protein" evidence="2">
    <location>
        <begin position="22"/>
        <end position="716"/>
    </location>
</feature>
<dbReference type="Proteomes" id="UP000196138">
    <property type="component" value="Chromosome"/>
</dbReference>
<dbReference type="Pfam" id="PF01345">
    <property type="entry name" value="DUF11"/>
    <property type="match status" value="1"/>
</dbReference>
<dbReference type="RefSeq" id="WP_087281912.1">
    <property type="nucleotide sequence ID" value="NZ_CP021455.1"/>
</dbReference>
<name>A0A1Y0EQR1_9BURK</name>
<feature type="signal peptide" evidence="2">
    <location>
        <begin position="1"/>
        <end position="21"/>
    </location>
</feature>
<evidence type="ECO:0000313" key="5">
    <source>
        <dbReference type="Proteomes" id="UP000196138"/>
    </source>
</evidence>
<keyword evidence="2" id="KW-0732">Signal</keyword>
<gene>
    <name evidence="4" type="ORF">CCO03_13670</name>
</gene>
<dbReference type="InterPro" id="IPR047589">
    <property type="entry name" value="DUF11_rpt"/>
</dbReference>